<dbReference type="Gene3D" id="3.30.360.10">
    <property type="entry name" value="Dihydrodipicolinate Reductase, domain 2"/>
    <property type="match status" value="1"/>
</dbReference>
<reference evidence="6 7" key="1">
    <citation type="submission" date="2017-01" db="EMBL/GenBank/DDBJ databases">
        <authorList>
            <person name="Mah S.A."/>
            <person name="Swanson W.J."/>
            <person name="Moy G.W."/>
            <person name="Vacquier V.D."/>
        </authorList>
    </citation>
    <scope>NUCLEOTIDE SEQUENCE [LARGE SCALE GENOMIC DNA]</scope>
    <source>
        <strain evidence="6 7">NIO-1016</strain>
    </source>
</reference>
<evidence type="ECO:0000259" key="3">
    <source>
        <dbReference type="Pfam" id="PF01408"/>
    </source>
</evidence>
<dbReference type="Proteomes" id="UP000186385">
    <property type="component" value="Unassembled WGS sequence"/>
</dbReference>
<evidence type="ECO:0000256" key="1">
    <source>
        <dbReference type="ARBA" id="ARBA00010928"/>
    </source>
</evidence>
<keyword evidence="2" id="KW-0560">Oxidoreductase</keyword>
<evidence type="ECO:0000313" key="6">
    <source>
        <dbReference type="EMBL" id="SIQ45452.1"/>
    </source>
</evidence>
<dbReference type="OrthoDB" id="9815825at2"/>
<dbReference type="AlphaFoldDB" id="A0A1N6SWQ5"/>
<name>A0A1N6SWQ5_9BACI</name>
<feature type="domain" description="Gfo/Idh/MocA-like oxidoreductase C-terminal" evidence="4">
    <location>
        <begin position="135"/>
        <end position="331"/>
    </location>
</feature>
<dbReference type="Gene3D" id="3.40.50.720">
    <property type="entry name" value="NAD(P)-binding Rossmann-like Domain"/>
    <property type="match status" value="1"/>
</dbReference>
<dbReference type="InterPro" id="IPR036291">
    <property type="entry name" value="NAD(P)-bd_dom_sf"/>
</dbReference>
<sequence length="338" mass="37654">MKKVKTAVIGLGRLGYWHAVNVSKIRGAELHIVCDQNKDMAAKVAQELEVPSFTVNPDEVFQNEAVEAIIIASPTSTHYDLLQKAAQSGKAVFVEKPLTINLEEAYAIEKRIQETNLFCQVGFMRRFDPAYVEAKRRIDAGDIGQPIYYRGISRDPDAPHESFIPNSGGIFVDMAIHDFDAARYLMNAEVTAVSAHGRILKYPFMEKYGDVDQSLTYLEFNTGAAGDVEASRNAHYGYDIRAEVIGTEGTLFIGDLQQHHVHILTKSGKTHDLLPSFPVRFSDAYTIEMDAFIQRVRENETSPVSAKDGVRALEIALAAKQSFQTGEKVKVFDKLTIH</sequence>
<accession>A0A1N6SWQ5</accession>
<dbReference type="EMBL" id="FTLX01000002">
    <property type="protein sequence ID" value="SIQ45452.1"/>
    <property type="molecule type" value="Genomic_DNA"/>
</dbReference>
<dbReference type="InterPro" id="IPR030827">
    <property type="entry name" value="Myo_inos_IolG"/>
</dbReference>
<organism evidence="6 7">
    <name type="scientific">Domibacillus enclensis</name>
    <dbReference type="NCBI Taxonomy" id="1017273"/>
    <lineage>
        <taxon>Bacteria</taxon>
        <taxon>Bacillati</taxon>
        <taxon>Bacillota</taxon>
        <taxon>Bacilli</taxon>
        <taxon>Bacillales</taxon>
        <taxon>Bacillaceae</taxon>
        <taxon>Domibacillus</taxon>
    </lineage>
</organism>
<dbReference type="SUPFAM" id="SSF51735">
    <property type="entry name" value="NAD(P)-binding Rossmann-fold domains"/>
    <property type="match status" value="1"/>
</dbReference>
<evidence type="ECO:0000259" key="4">
    <source>
        <dbReference type="Pfam" id="PF02894"/>
    </source>
</evidence>
<dbReference type="RefSeq" id="WP_045850453.1">
    <property type="nucleotide sequence ID" value="NZ_FTLX01000002.1"/>
</dbReference>
<proteinExistence type="inferred from homology"/>
<feature type="domain" description="Gfo/Idh/MocA-like oxidoreductase N-terminal" evidence="3">
    <location>
        <begin position="5"/>
        <end position="123"/>
    </location>
</feature>
<comment type="similarity">
    <text evidence="1">Belongs to the Gfo/Idh/MocA family.</text>
</comment>
<dbReference type="Proteomes" id="UP000215545">
    <property type="component" value="Unassembled WGS sequence"/>
</dbReference>
<dbReference type="Pfam" id="PF01408">
    <property type="entry name" value="GFO_IDH_MocA"/>
    <property type="match status" value="1"/>
</dbReference>
<dbReference type="Pfam" id="PF02894">
    <property type="entry name" value="GFO_IDH_MocA_C"/>
    <property type="match status" value="1"/>
</dbReference>
<dbReference type="SUPFAM" id="SSF55347">
    <property type="entry name" value="Glyceraldehyde-3-phosphate dehydrogenase-like, C-terminal domain"/>
    <property type="match status" value="1"/>
</dbReference>
<dbReference type="PANTHER" id="PTHR42840">
    <property type="entry name" value="NAD(P)-BINDING ROSSMANN-FOLD SUPERFAMILY PROTEIN-RELATED"/>
    <property type="match status" value="1"/>
</dbReference>
<reference evidence="8" key="2">
    <citation type="submission" date="2017-03" db="EMBL/GenBank/DDBJ databases">
        <title>Bacillus sp. V-88(T) DSM27956, whole genome shotgun sequencing project.</title>
        <authorList>
            <person name="Dastager S.G."/>
            <person name="Neurgaonkar P.S."/>
            <person name="Dharne M.S."/>
        </authorList>
    </citation>
    <scope>NUCLEOTIDE SEQUENCE [LARGE SCALE GENOMIC DNA]</scope>
    <source>
        <strain evidence="8">DSM 25145</strain>
    </source>
</reference>
<gene>
    <name evidence="5" type="ORF">B1B05_06630</name>
    <name evidence="6" type="ORF">SAMN05443094_102550</name>
</gene>
<dbReference type="EMBL" id="MWSK01000002">
    <property type="protein sequence ID" value="OXS79436.1"/>
    <property type="molecule type" value="Genomic_DNA"/>
</dbReference>
<evidence type="ECO:0000313" key="7">
    <source>
        <dbReference type="Proteomes" id="UP000186385"/>
    </source>
</evidence>
<dbReference type="GO" id="GO:0016491">
    <property type="term" value="F:oxidoreductase activity"/>
    <property type="evidence" value="ECO:0007669"/>
    <property type="project" value="UniProtKB-KW"/>
</dbReference>
<protein>
    <submittedName>
        <fullName evidence="5 6">Inositol 2-dehydrogenase</fullName>
    </submittedName>
</protein>
<evidence type="ECO:0000313" key="5">
    <source>
        <dbReference type="EMBL" id="OXS79436.1"/>
    </source>
</evidence>
<dbReference type="InterPro" id="IPR000683">
    <property type="entry name" value="Gfo/Idh/MocA-like_OxRdtase_N"/>
</dbReference>
<dbReference type="STRING" id="1017273.SAMN05443094_102550"/>
<dbReference type="PANTHER" id="PTHR42840:SF3">
    <property type="entry name" value="BINDING ROSSMANN FOLD OXIDOREDUCTASE, PUTATIVE (AFU_ORTHOLOGUE AFUA_2G10240)-RELATED"/>
    <property type="match status" value="1"/>
</dbReference>
<evidence type="ECO:0000313" key="8">
    <source>
        <dbReference type="Proteomes" id="UP000215545"/>
    </source>
</evidence>
<dbReference type="GO" id="GO:0000166">
    <property type="term" value="F:nucleotide binding"/>
    <property type="evidence" value="ECO:0007669"/>
    <property type="project" value="InterPro"/>
</dbReference>
<keyword evidence="8" id="KW-1185">Reference proteome</keyword>
<evidence type="ECO:0000256" key="2">
    <source>
        <dbReference type="ARBA" id="ARBA00023002"/>
    </source>
</evidence>
<reference evidence="5" key="3">
    <citation type="submission" date="2017-03" db="EMBL/GenBank/DDBJ databases">
        <authorList>
            <person name="Dastager S.G."/>
            <person name="Neurgaonkar P.S."/>
            <person name="Dharne M.S."/>
        </authorList>
    </citation>
    <scope>NUCLEOTIDE SEQUENCE</scope>
    <source>
        <strain evidence="5">DSM 25145</strain>
    </source>
</reference>
<dbReference type="InterPro" id="IPR004104">
    <property type="entry name" value="Gfo/Idh/MocA-like_OxRdtase_C"/>
</dbReference>
<dbReference type="NCBIfam" id="TIGR04380">
    <property type="entry name" value="myo_inos_iolG"/>
    <property type="match status" value="1"/>
</dbReference>